<feature type="transmembrane region" description="Helical" evidence="1">
    <location>
        <begin position="197"/>
        <end position="222"/>
    </location>
</feature>
<comment type="caution">
    <text evidence="2">The sequence shown here is derived from an EMBL/GenBank/DDBJ whole genome shotgun (WGS) entry which is preliminary data.</text>
</comment>
<dbReference type="AlphaFoldDB" id="A0A2S9XXP8"/>
<proteinExistence type="predicted"/>
<name>A0A2S9XXP8_9BACT</name>
<dbReference type="Proteomes" id="UP000237968">
    <property type="component" value="Unassembled WGS sequence"/>
</dbReference>
<protein>
    <submittedName>
        <fullName evidence="2">Uncharacterized protein</fullName>
    </submittedName>
</protein>
<feature type="transmembrane region" description="Helical" evidence="1">
    <location>
        <begin position="38"/>
        <end position="61"/>
    </location>
</feature>
<keyword evidence="1" id="KW-0472">Membrane</keyword>
<keyword evidence="1" id="KW-0812">Transmembrane</keyword>
<feature type="transmembrane region" description="Helical" evidence="1">
    <location>
        <begin position="267"/>
        <end position="288"/>
    </location>
</feature>
<feature type="transmembrane region" description="Helical" evidence="1">
    <location>
        <begin position="347"/>
        <end position="366"/>
    </location>
</feature>
<accession>A0A2S9XXP8</accession>
<gene>
    <name evidence="2" type="ORF">ENSA5_33940</name>
</gene>
<feature type="transmembrane region" description="Helical" evidence="1">
    <location>
        <begin position="67"/>
        <end position="87"/>
    </location>
</feature>
<evidence type="ECO:0000256" key="1">
    <source>
        <dbReference type="SAM" id="Phobius"/>
    </source>
</evidence>
<feature type="transmembrane region" description="Helical" evidence="1">
    <location>
        <begin position="108"/>
        <end position="138"/>
    </location>
</feature>
<evidence type="ECO:0000313" key="3">
    <source>
        <dbReference type="Proteomes" id="UP000237968"/>
    </source>
</evidence>
<organism evidence="2 3">
    <name type="scientific">Enhygromyxa salina</name>
    <dbReference type="NCBI Taxonomy" id="215803"/>
    <lineage>
        <taxon>Bacteria</taxon>
        <taxon>Pseudomonadati</taxon>
        <taxon>Myxococcota</taxon>
        <taxon>Polyangia</taxon>
        <taxon>Nannocystales</taxon>
        <taxon>Nannocystaceae</taxon>
        <taxon>Enhygromyxa</taxon>
    </lineage>
</organism>
<dbReference type="EMBL" id="PVNK01000156">
    <property type="protein sequence ID" value="PRP97501.1"/>
    <property type="molecule type" value="Genomic_DNA"/>
</dbReference>
<evidence type="ECO:0000313" key="2">
    <source>
        <dbReference type="EMBL" id="PRP97501.1"/>
    </source>
</evidence>
<reference evidence="2 3" key="1">
    <citation type="submission" date="2018-03" db="EMBL/GenBank/DDBJ databases">
        <title>Draft Genome Sequences of the Obligatory Marine Myxobacteria Enhygromyxa salina SWB005.</title>
        <authorList>
            <person name="Poehlein A."/>
            <person name="Moghaddam J.A."/>
            <person name="Harms H."/>
            <person name="Alanjari M."/>
            <person name="Koenig G.M."/>
            <person name="Daniel R."/>
            <person name="Schaeberle T.F."/>
        </authorList>
    </citation>
    <scope>NUCLEOTIDE SEQUENCE [LARGE SCALE GENOMIC DNA]</scope>
    <source>
        <strain evidence="2 3">SWB005</strain>
    </source>
</reference>
<feature type="transmembrane region" description="Helical" evidence="1">
    <location>
        <begin position="243"/>
        <end position="261"/>
    </location>
</feature>
<keyword evidence="3" id="KW-1185">Reference proteome</keyword>
<feature type="transmembrane region" description="Helical" evidence="1">
    <location>
        <begin position="300"/>
        <end position="320"/>
    </location>
</feature>
<keyword evidence="1" id="KW-1133">Transmembrane helix</keyword>
<sequence length="395" mass="43460">MERSRPPTGPSRAWGGAEIKLDMAPTRHRWLVSPSFDLGWFAIPGALALLAALCVGLSLDPSEDDSLALWIVGVVLVDVAHVWASLYRTYLDPEARRLHAQLLRATPVLVLLLGFMVHAVSPALFWTALAYVAVFHFIKQQEGFVALYLRAGGETGAAAARDRALAKAAVWSSTAGPVIWWHTQLPRRFHWFVAEDFVAGLPTIVGTIAVWVQVPILLAFALRRIQLASGRTTSRGRRGHPMVPLLVAITALSWNLGIVWFNDGRVFTISNVFIHGLPYLALVWVAGGREAVEHRVSPRRAAPALVFGVFYGLLVILAVFEEALWDRLVWHDHPTLFGHGHSELGEFGLALVVALLTVPQATHYVLDRFIWRVGPNNPKLAAQLGMAAPTTPPQR</sequence>